<evidence type="ECO:0000313" key="4">
    <source>
        <dbReference type="Proteomes" id="UP000298416"/>
    </source>
</evidence>
<dbReference type="PANTHER" id="PTHR37189:SF4">
    <property type="entry name" value="TRANSMEMBRANE PROTEIN"/>
    <property type="match status" value="1"/>
</dbReference>
<dbReference type="PANTHER" id="PTHR37189">
    <property type="entry name" value="CONCANAVALIN A-LIKE LECTIN/GLUCANASE DOMAIN-CONTAINING PROTEIN-RELATED"/>
    <property type="match status" value="1"/>
</dbReference>
<feature type="transmembrane region" description="Helical" evidence="2">
    <location>
        <begin position="6"/>
        <end position="26"/>
    </location>
</feature>
<organism evidence="3">
    <name type="scientific">Salvia splendens</name>
    <name type="common">Scarlet sage</name>
    <dbReference type="NCBI Taxonomy" id="180675"/>
    <lineage>
        <taxon>Eukaryota</taxon>
        <taxon>Viridiplantae</taxon>
        <taxon>Streptophyta</taxon>
        <taxon>Embryophyta</taxon>
        <taxon>Tracheophyta</taxon>
        <taxon>Spermatophyta</taxon>
        <taxon>Magnoliopsida</taxon>
        <taxon>eudicotyledons</taxon>
        <taxon>Gunneridae</taxon>
        <taxon>Pentapetalae</taxon>
        <taxon>asterids</taxon>
        <taxon>lamiids</taxon>
        <taxon>Lamiales</taxon>
        <taxon>Lamiaceae</taxon>
        <taxon>Nepetoideae</taxon>
        <taxon>Mentheae</taxon>
        <taxon>Salviinae</taxon>
        <taxon>Salvia</taxon>
        <taxon>Salvia subgen. Calosphace</taxon>
        <taxon>core Calosphace</taxon>
    </lineage>
</organism>
<keyword evidence="2" id="KW-0472">Membrane</keyword>
<proteinExistence type="predicted"/>
<feature type="region of interest" description="Disordered" evidence="1">
    <location>
        <begin position="69"/>
        <end position="88"/>
    </location>
</feature>
<keyword evidence="2" id="KW-1133">Transmembrane helix</keyword>
<reference evidence="3" key="1">
    <citation type="submission" date="2018-01" db="EMBL/GenBank/DDBJ databases">
        <authorList>
            <person name="Mao J.F."/>
        </authorList>
    </citation>
    <scope>NUCLEOTIDE SEQUENCE</scope>
    <source>
        <strain evidence="3">Huo1</strain>
        <tissue evidence="3">Leaf</tissue>
    </source>
</reference>
<reference evidence="3" key="2">
    <citation type="submission" date="2020-08" db="EMBL/GenBank/DDBJ databases">
        <title>Plant Genome Project.</title>
        <authorList>
            <person name="Zhang R.-G."/>
        </authorList>
    </citation>
    <scope>NUCLEOTIDE SEQUENCE</scope>
    <source>
        <strain evidence="3">Huo1</strain>
        <tissue evidence="3">Leaf</tissue>
    </source>
</reference>
<evidence type="ECO:0000256" key="2">
    <source>
        <dbReference type="SAM" id="Phobius"/>
    </source>
</evidence>
<dbReference type="EMBL" id="PNBA02000005">
    <property type="protein sequence ID" value="KAG6423584.1"/>
    <property type="molecule type" value="Genomic_DNA"/>
</dbReference>
<sequence>MMQQYLLQYGVVACFTFASIISYSAGRDLRPSDHGLAYQKDNSSPAHRDGNKQNMLSFFGSSIPRPELQTVGGGGGRDAWPSMPRPRDRRRDRVRLGLLAAAAICGFAGVALLVVSGVVYHLRRRREKAGAERSSLNLEVHEKELVAQP</sequence>
<dbReference type="AlphaFoldDB" id="A0A8X9A1L0"/>
<evidence type="ECO:0000313" key="3">
    <source>
        <dbReference type="EMBL" id="KAG6423584.1"/>
    </source>
</evidence>
<evidence type="ECO:0000256" key="1">
    <source>
        <dbReference type="SAM" id="MobiDB-lite"/>
    </source>
</evidence>
<name>A0A8X9A1L0_SALSN</name>
<dbReference type="Proteomes" id="UP000298416">
    <property type="component" value="Unassembled WGS sequence"/>
</dbReference>
<protein>
    <submittedName>
        <fullName evidence="3">Uncharacterized protein</fullName>
    </submittedName>
</protein>
<comment type="caution">
    <text evidence="3">The sequence shown here is derived from an EMBL/GenBank/DDBJ whole genome shotgun (WGS) entry which is preliminary data.</text>
</comment>
<gene>
    <name evidence="3" type="ORF">SASPL_113985</name>
</gene>
<feature type="transmembrane region" description="Helical" evidence="2">
    <location>
        <begin position="96"/>
        <end position="120"/>
    </location>
</feature>
<keyword evidence="2" id="KW-0812">Transmembrane</keyword>
<accession>A0A8X9A1L0</accession>
<keyword evidence="4" id="KW-1185">Reference proteome</keyword>
<feature type="region of interest" description="Disordered" evidence="1">
    <location>
        <begin position="34"/>
        <end position="55"/>
    </location>
</feature>